<sequence length="1340" mass="147902">MGLRRFKVLICQIAVVTLLFNSFIFSPTPVEADTSNPNMYGRIAGWLNNSKGVEDSARHFIDGFGLSDSENMYLTVADVQYTGATNGSGRVLNYTKATETADNGYPVVDYSEALAWATLFNGNPAFMTNANGLYGAEMTGGVPGARPYTGYLLAKVAEMSGGKGLPFSFRPAKSGEQGSWVGVVKFVTTQRPDGSIRTDKSQYHVGDTVKIDASGKDYSIYNRGLKVFNYYIYNVDTGKTEYTFSSLIKEYPISGEGDGSGATINFPQQTWVPSKAGNYEARILFTDLHARNTKNAPAVGGQGVAYAAPFVVGSPPSPPPDGGGGNEPPPPATCSISSTQTKLDIRIEEEKSDRELQSVPSGGETIYVEPGSRIIITAAKSGRFTANGVPMEKGAGNNARVGVLDAPFDEGPIQIKYESDDGADCWVKTMFVLKKGDRLDKCPIVKLSGSTVRNGETIEVSPGEELNFRVQYTDRYGDVQPLNVYWEVTLPDGKLVTVPLAENDKGKVGPYESDKLTLPYEYARKDIVPLERGKTYQLRLNLEHTNFDAASRPECAWSITIKVRDASCTIDEQDRIKFYAYGEPPVGYSPGGELLDDTLLDEGLYFSHFTDTGNDYDTHLGVAADVPGTWYLKFNGSQTPLTGKLAAKEKFHLFLPYDVEAGDTVTLVFISETGCIRELELPIWSDRKCYTLTASIEHTTGQVVWEKDVERGEILELKPEDWIDGYHGFRLFTSADTHFSLTWLNPATNTWEKQRDGKWLSASSRAQNHHSISFPRDSSGPTGLPLPGFYRIEFYDENSDSDQCDGFFFVRIGDGGNPNPNPDGENLLIIKSSFKITPNDPQAPGTTATITFDVKNAGKLEHDTKLAVRWESSPTATMLDVNNFKPGEIRKITVPTQYPQQSEDFIANINPNKDRPADETIWPDNRAQWPVEVTGGGDGGGGNIPAPPEGGGNFDGGEIGLKIFDSDGRELQKLQVNADGVWEREPARIRVEIDQTKINEGFNRVKQEINQNITLYKSQLEQSISGDGIKGVTVTATPGWIADAKSLAVYNPAMLDLKVTGPGTPQQWQVSSAGTGGDYVYTGTVVPTQTTWRQVLNAQKYKVEINGFVITMDYNIQFDVSYERCTEDDDGNETCEPHSLTQNMTGRYTITVKGGEREFEVFEPNAKGLLRHTAEWAEYHGRDRYPESRPDDFYAGERILTSLVLETRHRHPVSGNYPEITAAQAWISETGRRNTLLQSTLGLQQSSPTAWQGASYMVPKLGMRETGVDTPLMGDKQRGFQKDASYAVYFHVHFRFGAVKGFAFPNKQTLAGHDQADYRTPFRIIANAWERQGIRNHTTR</sequence>
<evidence type="ECO:0000313" key="2">
    <source>
        <dbReference type="EMBL" id="MDA5108219.1"/>
    </source>
</evidence>
<protein>
    <submittedName>
        <fullName evidence="2">ABC transporter permease</fullName>
    </submittedName>
</protein>
<reference evidence="2" key="1">
    <citation type="submission" date="2022-12" db="EMBL/GenBank/DDBJ databases">
        <title>Draft genome sequence of the thermophilic strain Brevibacillus thermoruber HT42, isolated from Los Humeros, Puebla, Mexico, with biotechnological potential.</title>
        <authorList>
            <person name="Lara Sanchez J."/>
            <person name="Solis Palacios R."/>
            <person name="Bustos Baena A.S."/>
            <person name="Ruz Baez A.E."/>
            <person name="Espinosa Luna G."/>
            <person name="Oliart Ros R.M."/>
        </authorList>
    </citation>
    <scope>NUCLEOTIDE SEQUENCE</scope>
    <source>
        <strain evidence="2">HT42</strain>
    </source>
</reference>
<name>A0A9X3TPV0_9BACL</name>
<dbReference type="Proteomes" id="UP001151071">
    <property type="component" value="Unassembled WGS sequence"/>
</dbReference>
<accession>A0A9X3TPV0</accession>
<gene>
    <name evidence="2" type="ORF">O3V59_07590</name>
</gene>
<organism evidence="2 3">
    <name type="scientific">Brevibacillus thermoruber</name>
    <dbReference type="NCBI Taxonomy" id="33942"/>
    <lineage>
        <taxon>Bacteria</taxon>
        <taxon>Bacillati</taxon>
        <taxon>Bacillota</taxon>
        <taxon>Bacilli</taxon>
        <taxon>Bacillales</taxon>
        <taxon>Paenibacillaceae</taxon>
        <taxon>Brevibacillus</taxon>
    </lineage>
</organism>
<comment type="caution">
    <text evidence="2">The sequence shown here is derived from an EMBL/GenBank/DDBJ whole genome shotgun (WGS) entry which is preliminary data.</text>
</comment>
<feature type="region of interest" description="Disordered" evidence="1">
    <location>
        <begin position="310"/>
        <end position="337"/>
    </location>
</feature>
<evidence type="ECO:0000313" key="3">
    <source>
        <dbReference type="Proteomes" id="UP001151071"/>
    </source>
</evidence>
<dbReference type="EMBL" id="JAPYYP010000006">
    <property type="protein sequence ID" value="MDA5108219.1"/>
    <property type="molecule type" value="Genomic_DNA"/>
</dbReference>
<dbReference type="RefSeq" id="WP_271139835.1">
    <property type="nucleotide sequence ID" value="NZ_JAPYYP010000006.1"/>
</dbReference>
<feature type="compositionally biased region" description="Pro residues" evidence="1">
    <location>
        <begin position="315"/>
        <end position="332"/>
    </location>
</feature>
<proteinExistence type="predicted"/>
<keyword evidence="3" id="KW-1185">Reference proteome</keyword>
<evidence type="ECO:0000256" key="1">
    <source>
        <dbReference type="SAM" id="MobiDB-lite"/>
    </source>
</evidence>